<dbReference type="Proteomes" id="UP000634229">
    <property type="component" value="Unassembled WGS sequence"/>
</dbReference>
<dbReference type="RefSeq" id="WP_201877272.1">
    <property type="nucleotide sequence ID" value="NZ_JAERRF010000015.1"/>
</dbReference>
<organism evidence="3 4">
    <name type="scientific">Streptomyces coffeae</name>
    <dbReference type="NCBI Taxonomy" id="621382"/>
    <lineage>
        <taxon>Bacteria</taxon>
        <taxon>Bacillati</taxon>
        <taxon>Actinomycetota</taxon>
        <taxon>Actinomycetes</taxon>
        <taxon>Kitasatosporales</taxon>
        <taxon>Streptomycetaceae</taxon>
        <taxon>Streptomyces</taxon>
    </lineage>
</organism>
<evidence type="ECO:0000256" key="1">
    <source>
        <dbReference type="SAM" id="MobiDB-lite"/>
    </source>
</evidence>
<evidence type="ECO:0000313" key="4">
    <source>
        <dbReference type="Proteomes" id="UP000634229"/>
    </source>
</evidence>
<accession>A0ABS1NIM7</accession>
<sequence length="222" mass="22614">MNPTLVTPGPQPVEAAGPGADDVPQVLRGEVVGPRHARRRPVDNRRKAAAGAILLSATGAATALFLLMGKDARPPTAAPDTSSSAPDRPDAHTSSLGESAVGDAPLRGSRAERPAPAAADRADAAPSDASAHEPGSSSGPRHSAASRQDLPGRGSGHSGDWQDGAEQLRRWARAYAEQHNGEHQGQGHGKHRYDDGGGGNGQGNGYGNGQGEPGRWGGGHGR</sequence>
<name>A0ABS1NIM7_9ACTN</name>
<keyword evidence="4" id="KW-1185">Reference proteome</keyword>
<keyword evidence="2" id="KW-0812">Transmembrane</keyword>
<dbReference type="EMBL" id="JAERRF010000015">
    <property type="protein sequence ID" value="MBL1099745.1"/>
    <property type="molecule type" value="Genomic_DNA"/>
</dbReference>
<protein>
    <submittedName>
        <fullName evidence="3">Uncharacterized protein</fullName>
    </submittedName>
</protein>
<keyword evidence="2" id="KW-1133">Transmembrane helix</keyword>
<evidence type="ECO:0000256" key="2">
    <source>
        <dbReference type="SAM" id="Phobius"/>
    </source>
</evidence>
<feature type="region of interest" description="Disordered" evidence="1">
    <location>
        <begin position="1"/>
        <end position="25"/>
    </location>
</feature>
<evidence type="ECO:0000313" key="3">
    <source>
        <dbReference type="EMBL" id="MBL1099745.1"/>
    </source>
</evidence>
<gene>
    <name evidence="3" type="ORF">JK363_24360</name>
</gene>
<proteinExistence type="predicted"/>
<feature type="compositionally biased region" description="Low complexity" evidence="1">
    <location>
        <begin position="114"/>
        <end position="129"/>
    </location>
</feature>
<feature type="region of interest" description="Disordered" evidence="1">
    <location>
        <begin position="71"/>
        <end position="222"/>
    </location>
</feature>
<feature type="transmembrane region" description="Helical" evidence="2">
    <location>
        <begin position="48"/>
        <end position="68"/>
    </location>
</feature>
<reference evidence="3 4" key="1">
    <citation type="submission" date="2021-01" db="EMBL/GenBank/DDBJ databases">
        <title>WGS of actinomycetes isolated from Thailand.</title>
        <authorList>
            <person name="Thawai C."/>
        </authorList>
    </citation>
    <scope>NUCLEOTIDE SEQUENCE [LARGE SCALE GENOMIC DNA]</scope>
    <source>
        <strain evidence="3 4">CA1R205</strain>
    </source>
</reference>
<keyword evidence="2" id="KW-0472">Membrane</keyword>
<comment type="caution">
    <text evidence="3">The sequence shown here is derived from an EMBL/GenBank/DDBJ whole genome shotgun (WGS) entry which is preliminary data.</text>
</comment>
<feature type="compositionally biased region" description="Gly residues" evidence="1">
    <location>
        <begin position="196"/>
        <end position="222"/>
    </location>
</feature>